<dbReference type="RefSeq" id="WP_175382693.1">
    <property type="nucleotide sequence ID" value="NZ_CBCRYD010000017.1"/>
</dbReference>
<evidence type="ECO:0000256" key="1">
    <source>
        <dbReference type="ARBA" id="ARBA00007274"/>
    </source>
</evidence>
<dbReference type="Gene3D" id="2.160.10.10">
    <property type="entry name" value="Hexapeptide repeat proteins"/>
    <property type="match status" value="1"/>
</dbReference>
<keyword evidence="3" id="KW-0677">Repeat</keyword>
<dbReference type="Proteomes" id="UP000577724">
    <property type="component" value="Unassembled WGS sequence"/>
</dbReference>
<keyword evidence="2" id="KW-0808">Transferase</keyword>
<gene>
    <name evidence="5" type="ORF">HP548_20615</name>
</gene>
<dbReference type="SMART" id="SM01266">
    <property type="entry name" value="Mac"/>
    <property type="match status" value="1"/>
</dbReference>
<evidence type="ECO:0000313" key="6">
    <source>
        <dbReference type="Proteomes" id="UP000577724"/>
    </source>
</evidence>
<evidence type="ECO:0000256" key="2">
    <source>
        <dbReference type="ARBA" id="ARBA00022679"/>
    </source>
</evidence>
<dbReference type="InterPro" id="IPR051159">
    <property type="entry name" value="Hexapeptide_acetyltransf"/>
</dbReference>
<sequence>MSNITTKSEKQKMIDGELYLASDPQLSQDREYARKMTRMYNQTTETDGELRTKVLKELLGSTGEHLSMEPNIHFDYGYNIHVGEHFYTNFNCTILDVCEVRIGDNCLMGPDVHIYTATHPLNPFERITGAEYGKPVTIGNNVWIGGRAVINPGVTIGNNVVIASGAVVTKDVPDNMIVGGNPARIIREIEL</sequence>
<dbReference type="InterPro" id="IPR024688">
    <property type="entry name" value="Mac_dom"/>
</dbReference>
<dbReference type="EMBL" id="JABMCC010000115">
    <property type="protein sequence ID" value="NUU56485.1"/>
    <property type="molecule type" value="Genomic_DNA"/>
</dbReference>
<comment type="caution">
    <text evidence="5">The sequence shown here is derived from an EMBL/GenBank/DDBJ whole genome shotgun (WGS) entry which is preliminary data.</text>
</comment>
<feature type="domain" description="Maltose/galactoside acetyltransferase" evidence="4">
    <location>
        <begin position="10"/>
        <end position="64"/>
    </location>
</feature>
<keyword evidence="6" id="KW-1185">Reference proteome</keyword>
<dbReference type="PANTHER" id="PTHR23416:SF23">
    <property type="entry name" value="ACETYLTRANSFERASE C18B11.09C-RELATED"/>
    <property type="match status" value="1"/>
</dbReference>
<dbReference type="GeneID" id="97133145"/>
<dbReference type="Pfam" id="PF12464">
    <property type="entry name" value="Mac"/>
    <property type="match status" value="1"/>
</dbReference>
<comment type="similarity">
    <text evidence="1">Belongs to the transferase hexapeptide repeat family.</text>
</comment>
<proteinExistence type="inferred from homology"/>
<protein>
    <submittedName>
        <fullName evidence="5">Sugar O-acetyltransferase</fullName>
    </submittedName>
</protein>
<evidence type="ECO:0000313" key="5">
    <source>
        <dbReference type="EMBL" id="NUU56485.1"/>
    </source>
</evidence>
<evidence type="ECO:0000259" key="4">
    <source>
        <dbReference type="SMART" id="SM01266"/>
    </source>
</evidence>
<dbReference type="CDD" id="cd03357">
    <property type="entry name" value="LbH_MAT_GAT"/>
    <property type="match status" value="1"/>
</dbReference>
<name>A0ABX2MR35_9BACL</name>
<dbReference type="Pfam" id="PF00132">
    <property type="entry name" value="Hexapep"/>
    <property type="match status" value="1"/>
</dbReference>
<organism evidence="5 6">
    <name type="scientific">Paenibacillus taichungensis</name>
    <dbReference type="NCBI Taxonomy" id="484184"/>
    <lineage>
        <taxon>Bacteria</taxon>
        <taxon>Bacillati</taxon>
        <taxon>Bacillota</taxon>
        <taxon>Bacilli</taxon>
        <taxon>Bacillales</taxon>
        <taxon>Paenibacillaceae</taxon>
        <taxon>Paenibacillus</taxon>
    </lineage>
</organism>
<dbReference type="InterPro" id="IPR001451">
    <property type="entry name" value="Hexapep"/>
</dbReference>
<reference evidence="5 6" key="1">
    <citation type="submission" date="2020-05" db="EMBL/GenBank/DDBJ databases">
        <title>Genome Sequencing of Type Strains.</title>
        <authorList>
            <person name="Lemaire J.F."/>
            <person name="Inderbitzin P."/>
            <person name="Gregorio O.A."/>
            <person name="Collins S.B."/>
            <person name="Wespe N."/>
            <person name="Knight-Connoni V."/>
        </authorList>
    </citation>
    <scope>NUCLEOTIDE SEQUENCE [LARGE SCALE GENOMIC DNA]</scope>
    <source>
        <strain evidence="5 6">DSM 19942</strain>
    </source>
</reference>
<accession>A0ABX2MR35</accession>
<dbReference type="PANTHER" id="PTHR23416">
    <property type="entry name" value="SIALIC ACID SYNTHASE-RELATED"/>
    <property type="match status" value="1"/>
</dbReference>
<dbReference type="PROSITE" id="PS00101">
    <property type="entry name" value="HEXAPEP_TRANSFERASES"/>
    <property type="match status" value="1"/>
</dbReference>
<dbReference type="InterPro" id="IPR011004">
    <property type="entry name" value="Trimer_LpxA-like_sf"/>
</dbReference>
<dbReference type="SUPFAM" id="SSF51161">
    <property type="entry name" value="Trimeric LpxA-like enzymes"/>
    <property type="match status" value="1"/>
</dbReference>
<dbReference type="InterPro" id="IPR018357">
    <property type="entry name" value="Hexapep_transf_CS"/>
</dbReference>
<evidence type="ECO:0000256" key="3">
    <source>
        <dbReference type="ARBA" id="ARBA00022737"/>
    </source>
</evidence>